<organism evidence="1 2">
    <name type="scientific">Henosepilachna vigintioctopunctata</name>
    <dbReference type="NCBI Taxonomy" id="420089"/>
    <lineage>
        <taxon>Eukaryota</taxon>
        <taxon>Metazoa</taxon>
        <taxon>Ecdysozoa</taxon>
        <taxon>Arthropoda</taxon>
        <taxon>Hexapoda</taxon>
        <taxon>Insecta</taxon>
        <taxon>Pterygota</taxon>
        <taxon>Neoptera</taxon>
        <taxon>Endopterygota</taxon>
        <taxon>Coleoptera</taxon>
        <taxon>Polyphaga</taxon>
        <taxon>Cucujiformia</taxon>
        <taxon>Coccinelloidea</taxon>
        <taxon>Coccinellidae</taxon>
        <taxon>Epilachninae</taxon>
        <taxon>Epilachnini</taxon>
        <taxon>Henosepilachna</taxon>
    </lineage>
</organism>
<sequence length="139" mass="15572">MAFDAEETGRNESLRLDGATAIHRIGLGRRLESVGDKMRLNSLVDALCSHGLFGMLVMVAYTDVRLGAEVEHRLTGAMKKITLLRKLIIIVKKKALKSPMQILFQGKEWVHCTSCRVWNHIKCISGLSVVYASMDCDRK</sequence>
<dbReference type="EMBL" id="JARQZJ010000100">
    <property type="protein sequence ID" value="KAK9886390.1"/>
    <property type="molecule type" value="Genomic_DNA"/>
</dbReference>
<keyword evidence="2" id="KW-1185">Reference proteome</keyword>
<proteinExistence type="predicted"/>
<gene>
    <name evidence="1" type="ORF">WA026_016662</name>
</gene>
<name>A0AAW1UV61_9CUCU</name>
<protein>
    <submittedName>
        <fullName evidence="1">Uncharacterized protein</fullName>
    </submittedName>
</protein>
<reference evidence="1 2" key="1">
    <citation type="submission" date="2023-03" db="EMBL/GenBank/DDBJ databases">
        <title>Genome insight into feeding habits of ladybird beetles.</title>
        <authorList>
            <person name="Li H.-S."/>
            <person name="Huang Y.-H."/>
            <person name="Pang H."/>
        </authorList>
    </citation>
    <scope>NUCLEOTIDE SEQUENCE [LARGE SCALE GENOMIC DNA]</scope>
    <source>
        <strain evidence="1">SYSU_2023b</strain>
        <tissue evidence="1">Whole body</tissue>
    </source>
</reference>
<dbReference type="Proteomes" id="UP001431783">
    <property type="component" value="Unassembled WGS sequence"/>
</dbReference>
<evidence type="ECO:0000313" key="2">
    <source>
        <dbReference type="Proteomes" id="UP001431783"/>
    </source>
</evidence>
<evidence type="ECO:0000313" key="1">
    <source>
        <dbReference type="EMBL" id="KAK9886390.1"/>
    </source>
</evidence>
<accession>A0AAW1UV61</accession>
<dbReference type="AlphaFoldDB" id="A0AAW1UV61"/>
<comment type="caution">
    <text evidence="1">The sequence shown here is derived from an EMBL/GenBank/DDBJ whole genome shotgun (WGS) entry which is preliminary data.</text>
</comment>